<evidence type="ECO:0000313" key="4">
    <source>
        <dbReference type="Proteomes" id="UP000298438"/>
    </source>
</evidence>
<feature type="compositionally biased region" description="Basic and acidic residues" evidence="1">
    <location>
        <begin position="162"/>
        <end position="174"/>
    </location>
</feature>
<feature type="region of interest" description="Disordered" evidence="1">
    <location>
        <begin position="161"/>
        <end position="184"/>
    </location>
</feature>
<sequence>MKKILLGAALCAAFTVHAADDLAKKREQRKADIDFWVTKYDGAELKSGQFRCPNPRFPSMSKQNEEIDAVSARMKTWQDCYNRFAENLNKTPPGAERIPQDVRALMTKEELEQAGAHIKDVHTNLAESATINSKMVLADFDAWRKATEAYVGENNKVIKAAQAKDRPDLEDRRNNYSGGSASQR</sequence>
<proteinExistence type="predicted"/>
<keyword evidence="4" id="KW-1185">Reference proteome</keyword>
<gene>
    <name evidence="3" type="ORF">E4L96_14550</name>
</gene>
<dbReference type="RefSeq" id="WP_135207950.1">
    <property type="nucleotide sequence ID" value="NZ_SPVF01000184.1"/>
</dbReference>
<reference evidence="3 4" key="1">
    <citation type="submission" date="2019-03" db="EMBL/GenBank/DDBJ databases">
        <title>Draft Genome Sequence of Massilia arenosa sp. nov., a Novel Massilia Species Isolated from a Sandy-loam Maize Soil.</title>
        <authorList>
            <person name="Raths R."/>
            <person name="Peta V."/>
            <person name="Bucking H."/>
        </authorList>
    </citation>
    <scope>NUCLEOTIDE SEQUENCE [LARGE SCALE GENOMIC DNA]</scope>
    <source>
        <strain evidence="3 4">MC02</strain>
    </source>
</reference>
<dbReference type="EMBL" id="SPVF01000184">
    <property type="protein sequence ID" value="TFW17424.1"/>
    <property type="molecule type" value="Genomic_DNA"/>
</dbReference>
<protein>
    <submittedName>
        <fullName evidence="3">Uncharacterized protein</fullName>
    </submittedName>
</protein>
<comment type="caution">
    <text evidence="3">The sequence shown here is derived from an EMBL/GenBank/DDBJ whole genome shotgun (WGS) entry which is preliminary data.</text>
</comment>
<evidence type="ECO:0000256" key="1">
    <source>
        <dbReference type="SAM" id="MobiDB-lite"/>
    </source>
</evidence>
<dbReference type="OrthoDB" id="8703429at2"/>
<keyword evidence="2" id="KW-0732">Signal</keyword>
<name>A0A4Y9S7K6_9BURK</name>
<organism evidence="3 4">
    <name type="scientific">Zemynaea arenosa</name>
    <dbReference type="NCBI Taxonomy" id="2561931"/>
    <lineage>
        <taxon>Bacteria</taxon>
        <taxon>Pseudomonadati</taxon>
        <taxon>Pseudomonadota</taxon>
        <taxon>Betaproteobacteria</taxon>
        <taxon>Burkholderiales</taxon>
        <taxon>Oxalobacteraceae</taxon>
        <taxon>Telluria group</taxon>
        <taxon>Zemynaea</taxon>
    </lineage>
</organism>
<feature type="chain" id="PRO_5021264980" evidence="2">
    <location>
        <begin position="19"/>
        <end position="184"/>
    </location>
</feature>
<dbReference type="Proteomes" id="UP000298438">
    <property type="component" value="Unassembled WGS sequence"/>
</dbReference>
<feature type="compositionally biased region" description="Polar residues" evidence="1">
    <location>
        <begin position="175"/>
        <end position="184"/>
    </location>
</feature>
<evidence type="ECO:0000256" key="2">
    <source>
        <dbReference type="SAM" id="SignalP"/>
    </source>
</evidence>
<accession>A0A4Y9S7K6</accession>
<dbReference type="AlphaFoldDB" id="A0A4Y9S7K6"/>
<evidence type="ECO:0000313" key="3">
    <source>
        <dbReference type="EMBL" id="TFW17424.1"/>
    </source>
</evidence>
<feature type="signal peptide" evidence="2">
    <location>
        <begin position="1"/>
        <end position="18"/>
    </location>
</feature>